<evidence type="ECO:0000256" key="2">
    <source>
        <dbReference type="ARBA" id="ARBA00023306"/>
    </source>
</evidence>
<dbReference type="GO" id="GO:0004860">
    <property type="term" value="F:protein kinase inhibitor activity"/>
    <property type="evidence" value="ECO:0007669"/>
    <property type="project" value="UniProtKB-KW"/>
</dbReference>
<keyword evidence="5" id="KW-1185">Reference proteome</keyword>
<keyword evidence="2" id="KW-0131">Cell cycle</keyword>
<dbReference type="PANTHER" id="PTHR33142:SF114">
    <property type="entry name" value="CYCLIN-DEPENDENT PROTEIN KINASE INHIBITOR SMR14"/>
    <property type="match status" value="1"/>
</dbReference>
<keyword evidence="1" id="KW-0649">Protein kinase inhibitor</keyword>
<sequence>MLNSELFLAREDEGNEFDLMKRPMLGFQKECNSAASEQEGEVEDEGKEEVRSIPVRTGRKNKEDTGTAVSEKSGNTGKLSLGEFEVTVGENDEGFRTPTSQDHRIPVVKECPPAPRKPKPPSRKRKASPNTGTRLQLLDLTEEVESLFPKPDFHRNNKKARREEN</sequence>
<evidence type="ECO:0000256" key="3">
    <source>
        <dbReference type="SAM" id="MobiDB-lite"/>
    </source>
</evidence>
<dbReference type="AlphaFoldDB" id="A0AAV5KYP7"/>
<dbReference type="GO" id="GO:0032875">
    <property type="term" value="P:regulation of DNA endoreduplication"/>
    <property type="evidence" value="ECO:0007669"/>
    <property type="project" value="InterPro"/>
</dbReference>
<evidence type="ECO:0000313" key="4">
    <source>
        <dbReference type="EMBL" id="GKV30004.1"/>
    </source>
</evidence>
<dbReference type="EMBL" id="BPVZ01000085">
    <property type="protein sequence ID" value="GKV30004.1"/>
    <property type="molecule type" value="Genomic_DNA"/>
</dbReference>
<reference evidence="4 5" key="1">
    <citation type="journal article" date="2021" name="Commun. Biol.">
        <title>The genome of Shorea leprosula (Dipterocarpaceae) highlights the ecological relevance of drought in aseasonal tropical rainforests.</title>
        <authorList>
            <person name="Ng K.K.S."/>
            <person name="Kobayashi M.J."/>
            <person name="Fawcett J.A."/>
            <person name="Hatakeyama M."/>
            <person name="Paape T."/>
            <person name="Ng C.H."/>
            <person name="Ang C.C."/>
            <person name="Tnah L.H."/>
            <person name="Lee C.T."/>
            <person name="Nishiyama T."/>
            <person name="Sese J."/>
            <person name="O'Brien M.J."/>
            <person name="Copetti D."/>
            <person name="Mohd Noor M.I."/>
            <person name="Ong R.C."/>
            <person name="Putra M."/>
            <person name="Sireger I.Z."/>
            <person name="Indrioko S."/>
            <person name="Kosugi Y."/>
            <person name="Izuno A."/>
            <person name="Isagi Y."/>
            <person name="Lee S.L."/>
            <person name="Shimizu K.K."/>
        </authorList>
    </citation>
    <scope>NUCLEOTIDE SEQUENCE [LARGE SCALE GENOMIC DNA]</scope>
    <source>
        <strain evidence="4">214</strain>
    </source>
</reference>
<dbReference type="InterPro" id="IPR040389">
    <property type="entry name" value="SMR"/>
</dbReference>
<protein>
    <recommendedName>
        <fullName evidence="6">Cyclin-dependent protein kinase inhibitor SMR3</fullName>
    </recommendedName>
</protein>
<feature type="region of interest" description="Disordered" evidence="3">
    <location>
        <begin position="31"/>
        <end position="165"/>
    </location>
</feature>
<accession>A0AAV5KYP7</accession>
<proteinExistence type="predicted"/>
<evidence type="ECO:0000256" key="1">
    <source>
        <dbReference type="ARBA" id="ARBA00023013"/>
    </source>
</evidence>
<organism evidence="4 5">
    <name type="scientific">Rubroshorea leprosula</name>
    <dbReference type="NCBI Taxonomy" id="152421"/>
    <lineage>
        <taxon>Eukaryota</taxon>
        <taxon>Viridiplantae</taxon>
        <taxon>Streptophyta</taxon>
        <taxon>Embryophyta</taxon>
        <taxon>Tracheophyta</taxon>
        <taxon>Spermatophyta</taxon>
        <taxon>Magnoliopsida</taxon>
        <taxon>eudicotyledons</taxon>
        <taxon>Gunneridae</taxon>
        <taxon>Pentapetalae</taxon>
        <taxon>rosids</taxon>
        <taxon>malvids</taxon>
        <taxon>Malvales</taxon>
        <taxon>Dipterocarpaceae</taxon>
        <taxon>Rubroshorea</taxon>
    </lineage>
</organism>
<feature type="compositionally biased region" description="Basic and acidic residues" evidence="3">
    <location>
        <begin position="151"/>
        <end position="165"/>
    </location>
</feature>
<gene>
    <name evidence="4" type="ORF">SLEP1_g38871</name>
</gene>
<feature type="compositionally biased region" description="Acidic residues" evidence="3">
    <location>
        <begin position="38"/>
        <end position="47"/>
    </location>
</feature>
<comment type="caution">
    <text evidence="4">The sequence shown here is derived from an EMBL/GenBank/DDBJ whole genome shotgun (WGS) entry which is preliminary data.</text>
</comment>
<feature type="compositionally biased region" description="Polar residues" evidence="3">
    <location>
        <begin position="67"/>
        <end position="78"/>
    </location>
</feature>
<dbReference type="Proteomes" id="UP001054252">
    <property type="component" value="Unassembled WGS sequence"/>
</dbReference>
<dbReference type="PANTHER" id="PTHR33142">
    <property type="entry name" value="CYCLIN-DEPENDENT PROTEIN KINASE INHIBITOR SMR13"/>
    <property type="match status" value="1"/>
</dbReference>
<feature type="compositionally biased region" description="Basic residues" evidence="3">
    <location>
        <begin position="116"/>
        <end position="127"/>
    </location>
</feature>
<evidence type="ECO:0008006" key="6">
    <source>
        <dbReference type="Google" id="ProtNLM"/>
    </source>
</evidence>
<dbReference type="GO" id="GO:0005634">
    <property type="term" value="C:nucleus"/>
    <property type="evidence" value="ECO:0007669"/>
    <property type="project" value="TreeGrafter"/>
</dbReference>
<evidence type="ECO:0000313" key="5">
    <source>
        <dbReference type="Proteomes" id="UP001054252"/>
    </source>
</evidence>
<name>A0AAV5KYP7_9ROSI</name>